<dbReference type="Pfam" id="PF02826">
    <property type="entry name" value="2-Hacid_dh_C"/>
    <property type="match status" value="1"/>
</dbReference>
<dbReference type="PANTHER" id="PTHR43333:SF1">
    <property type="entry name" value="D-ISOMER SPECIFIC 2-HYDROXYACID DEHYDROGENASE NAD-BINDING DOMAIN-CONTAINING PROTEIN"/>
    <property type="match status" value="1"/>
</dbReference>
<dbReference type="PROSITE" id="PS00671">
    <property type="entry name" value="D_2_HYDROXYACID_DH_3"/>
    <property type="match status" value="1"/>
</dbReference>
<evidence type="ECO:0000259" key="3">
    <source>
        <dbReference type="Pfam" id="PF02826"/>
    </source>
</evidence>
<sequence>MAILLATNKSAAASTVEAWRQALLAVDPGLDIRGHADALDPGGIDVVVMWGAQDLAALRAYPNLKLICSMGAGVDHLMRPPGPPPGVPVARLKDVRLTTGMTEWVLLNVLRFHRQDLDYRAQQAARIWDELPAPDTAGRRIGILGLGELGTASARALMALGFPVMGWSRGPKAIDGVRGFHGPDGLAAMLPQADILVCLLPLTPDTRGVLNARTLGLLPRGAFLVNGARGGHVVQPDLLAALDSGQVAAAALDVFEPEPLPADHPFWGHPRVVMTPHAASITIPQSAAPQVVDNIRRARDGRPVLNLVDFTLGY</sequence>
<evidence type="ECO:0000256" key="1">
    <source>
        <dbReference type="ARBA" id="ARBA00023002"/>
    </source>
</evidence>
<organism evidence="4 5">
    <name type="scientific">Dankookia rubra</name>
    <dbReference type="NCBI Taxonomy" id="1442381"/>
    <lineage>
        <taxon>Bacteria</taxon>
        <taxon>Pseudomonadati</taxon>
        <taxon>Pseudomonadota</taxon>
        <taxon>Alphaproteobacteria</taxon>
        <taxon>Acetobacterales</taxon>
        <taxon>Roseomonadaceae</taxon>
        <taxon>Dankookia</taxon>
    </lineage>
</organism>
<name>A0A4V3AAI8_9PROT</name>
<dbReference type="InterPro" id="IPR006140">
    <property type="entry name" value="D-isomer_DH_NAD-bd"/>
</dbReference>
<dbReference type="PANTHER" id="PTHR43333">
    <property type="entry name" value="2-HACID_DH_C DOMAIN-CONTAINING PROTEIN"/>
    <property type="match status" value="1"/>
</dbReference>
<reference evidence="4 5" key="1">
    <citation type="journal article" date="2016" name="J. Microbiol.">
        <title>Dankookia rubra gen. nov., sp. nov., an alphaproteobacterium isolated from sediment of a shallow stream.</title>
        <authorList>
            <person name="Kim W.H."/>
            <person name="Kim D.H."/>
            <person name="Kang K."/>
            <person name="Ahn T.Y."/>
        </authorList>
    </citation>
    <scope>NUCLEOTIDE SEQUENCE [LARGE SCALE GENOMIC DNA]</scope>
    <source>
        <strain evidence="4 5">JCM30602</strain>
    </source>
</reference>
<dbReference type="EMBL" id="SMSJ01000005">
    <property type="protein sequence ID" value="TDH63465.1"/>
    <property type="molecule type" value="Genomic_DNA"/>
</dbReference>
<keyword evidence="4" id="KW-0670">Pyruvate</keyword>
<dbReference type="Gene3D" id="3.40.50.720">
    <property type="entry name" value="NAD(P)-binding Rossmann-like Domain"/>
    <property type="match status" value="2"/>
</dbReference>
<protein>
    <submittedName>
        <fullName evidence="4">Glyoxylate/hydroxypyruvate reductase A</fullName>
    </submittedName>
</protein>
<dbReference type="GO" id="GO:0016616">
    <property type="term" value="F:oxidoreductase activity, acting on the CH-OH group of donors, NAD or NADP as acceptor"/>
    <property type="evidence" value="ECO:0007669"/>
    <property type="project" value="UniProtKB-ARBA"/>
</dbReference>
<proteinExistence type="predicted"/>
<evidence type="ECO:0000313" key="4">
    <source>
        <dbReference type="EMBL" id="TDH63465.1"/>
    </source>
</evidence>
<evidence type="ECO:0000256" key="2">
    <source>
        <dbReference type="ARBA" id="ARBA00023027"/>
    </source>
</evidence>
<feature type="domain" description="D-isomer specific 2-hydroxyacid dehydrogenase NAD-binding" evidence="3">
    <location>
        <begin position="109"/>
        <end position="279"/>
    </location>
</feature>
<comment type="caution">
    <text evidence="4">The sequence shown here is derived from an EMBL/GenBank/DDBJ whole genome shotgun (WGS) entry which is preliminary data.</text>
</comment>
<keyword evidence="5" id="KW-1185">Reference proteome</keyword>
<dbReference type="OrthoDB" id="9787219at2"/>
<dbReference type="InterPro" id="IPR029753">
    <property type="entry name" value="D-isomer_DH_CS"/>
</dbReference>
<dbReference type="Proteomes" id="UP000295096">
    <property type="component" value="Unassembled WGS sequence"/>
</dbReference>
<dbReference type="AlphaFoldDB" id="A0A4V3AAI8"/>
<dbReference type="SUPFAM" id="SSF51735">
    <property type="entry name" value="NAD(P)-binding Rossmann-fold domains"/>
    <property type="match status" value="1"/>
</dbReference>
<dbReference type="GO" id="GO:0051287">
    <property type="term" value="F:NAD binding"/>
    <property type="evidence" value="ECO:0007669"/>
    <property type="project" value="InterPro"/>
</dbReference>
<dbReference type="SUPFAM" id="SSF52283">
    <property type="entry name" value="Formate/glycerate dehydrogenase catalytic domain-like"/>
    <property type="match status" value="1"/>
</dbReference>
<keyword evidence="2" id="KW-0520">NAD</keyword>
<gene>
    <name evidence="4" type="ORF">E2C06_06445</name>
</gene>
<dbReference type="RefSeq" id="WP_133287762.1">
    <property type="nucleotide sequence ID" value="NZ_SMSJ01000005.1"/>
</dbReference>
<dbReference type="InterPro" id="IPR036291">
    <property type="entry name" value="NAD(P)-bd_dom_sf"/>
</dbReference>
<keyword evidence="1" id="KW-0560">Oxidoreductase</keyword>
<accession>A0A4V3AAI8</accession>
<evidence type="ECO:0000313" key="5">
    <source>
        <dbReference type="Proteomes" id="UP000295096"/>
    </source>
</evidence>
<dbReference type="CDD" id="cd12164">
    <property type="entry name" value="GDH_like_2"/>
    <property type="match status" value="1"/>
</dbReference>